<comment type="caution">
    <text evidence="2">The sequence shown here is derived from an EMBL/GenBank/DDBJ whole genome shotgun (WGS) entry which is preliminary data.</text>
</comment>
<name>A0A8X6ULP0_NEPPI</name>
<dbReference type="EMBL" id="BMAW01128667">
    <property type="protein sequence ID" value="GFU26889.1"/>
    <property type="molecule type" value="Genomic_DNA"/>
</dbReference>
<organism evidence="2 3">
    <name type="scientific">Nephila pilipes</name>
    <name type="common">Giant wood spider</name>
    <name type="synonym">Nephila maculata</name>
    <dbReference type="NCBI Taxonomy" id="299642"/>
    <lineage>
        <taxon>Eukaryota</taxon>
        <taxon>Metazoa</taxon>
        <taxon>Ecdysozoa</taxon>
        <taxon>Arthropoda</taxon>
        <taxon>Chelicerata</taxon>
        <taxon>Arachnida</taxon>
        <taxon>Araneae</taxon>
        <taxon>Araneomorphae</taxon>
        <taxon>Entelegynae</taxon>
        <taxon>Araneoidea</taxon>
        <taxon>Nephilidae</taxon>
        <taxon>Nephila</taxon>
    </lineage>
</organism>
<dbReference type="AlphaFoldDB" id="A0A8X6ULP0"/>
<accession>A0A8X6ULP0</accession>
<sequence length="75" mass="8645">MIEQLPRQKEKEREDVVFPQILCMAGGKRSASLEIMLRPESDSTRLPLLGEEENWSTPPLQMLPPPSHITRRFDS</sequence>
<keyword evidence="3" id="KW-1185">Reference proteome</keyword>
<evidence type="ECO:0000313" key="3">
    <source>
        <dbReference type="Proteomes" id="UP000887013"/>
    </source>
</evidence>
<feature type="region of interest" description="Disordered" evidence="1">
    <location>
        <begin position="51"/>
        <end position="75"/>
    </location>
</feature>
<reference evidence="2" key="1">
    <citation type="submission" date="2020-08" db="EMBL/GenBank/DDBJ databases">
        <title>Multicomponent nature underlies the extraordinary mechanical properties of spider dragline silk.</title>
        <authorList>
            <person name="Kono N."/>
            <person name="Nakamura H."/>
            <person name="Mori M."/>
            <person name="Yoshida Y."/>
            <person name="Ohtoshi R."/>
            <person name="Malay A.D."/>
            <person name="Moran D.A.P."/>
            <person name="Tomita M."/>
            <person name="Numata K."/>
            <person name="Arakawa K."/>
        </authorList>
    </citation>
    <scope>NUCLEOTIDE SEQUENCE</scope>
</reference>
<evidence type="ECO:0000256" key="1">
    <source>
        <dbReference type="SAM" id="MobiDB-lite"/>
    </source>
</evidence>
<proteinExistence type="predicted"/>
<gene>
    <name evidence="2" type="ORF">NPIL_316641</name>
</gene>
<protein>
    <submittedName>
        <fullName evidence="2">Uncharacterized protein</fullName>
    </submittedName>
</protein>
<evidence type="ECO:0000313" key="2">
    <source>
        <dbReference type="EMBL" id="GFU26889.1"/>
    </source>
</evidence>
<dbReference type="Proteomes" id="UP000887013">
    <property type="component" value="Unassembled WGS sequence"/>
</dbReference>